<proteinExistence type="inferred from homology"/>
<comment type="similarity">
    <text evidence="1">Belongs to the ornithine cyclodeaminase/mu-crystallin family.</text>
</comment>
<sequence>MLVLNEQETIAALDWSALIDALERMFASDCVMPVRHHHDVKVPNRADATLLLMPAWVPGGYCGVKLVSVYPDNHLSGLPAVQGSYLLTSGQTGETLALINGNALTARRTAAASALAARYLAREDASRLLMVGTGRLSLNVIEAHAKVRSIREVSIWGRNTANAEKTAEQARELGFDAIAVTDLEKAARQADIISCATLATEPLIKGEWLQPGSHLDLIGGFKPSMREADDRAIARARVFVDTRAGAMSEAGDIVQPLQNGSLKPEAICGELAELVGARVPGRRRPDEITFFKSVGAALEDLAGAILAYETALNTKIR</sequence>
<dbReference type="InterPro" id="IPR036291">
    <property type="entry name" value="NAD(P)-bd_dom_sf"/>
</dbReference>
<dbReference type="Pfam" id="PF02423">
    <property type="entry name" value="OCD_Mu_crystall"/>
    <property type="match status" value="1"/>
</dbReference>
<organism evidence="3 4">
    <name type="scientific">Rhizobium paknamense</name>
    <dbReference type="NCBI Taxonomy" id="1206817"/>
    <lineage>
        <taxon>Bacteria</taxon>
        <taxon>Pseudomonadati</taxon>
        <taxon>Pseudomonadota</taxon>
        <taxon>Alphaproteobacteria</taxon>
        <taxon>Hyphomicrobiales</taxon>
        <taxon>Rhizobiaceae</taxon>
        <taxon>Rhizobium/Agrobacterium group</taxon>
        <taxon>Rhizobium</taxon>
    </lineage>
</organism>
<dbReference type="Gene3D" id="3.30.1780.10">
    <property type="entry name" value="ornithine cyclodeaminase, domain 1"/>
    <property type="match status" value="1"/>
</dbReference>
<name>A0ABU0IJN8_9HYPH</name>
<comment type="caution">
    <text evidence="3">The sequence shown here is derived from an EMBL/GenBank/DDBJ whole genome shotgun (WGS) entry which is preliminary data.</text>
</comment>
<dbReference type="EC" id="4.3.1.12" evidence="3"/>
<protein>
    <submittedName>
        <fullName evidence="3">Ornithine cyclodeaminase</fullName>
        <ecNumber evidence="3">4.3.1.12</ecNumber>
    </submittedName>
</protein>
<reference evidence="3 4" key="1">
    <citation type="submission" date="2023-07" db="EMBL/GenBank/DDBJ databases">
        <title>Genomic Encyclopedia of Type Strains, Phase IV (KMG-IV): sequencing the most valuable type-strain genomes for metagenomic binning, comparative biology and taxonomic classification.</title>
        <authorList>
            <person name="Goeker M."/>
        </authorList>
    </citation>
    <scope>NUCLEOTIDE SEQUENCE [LARGE SCALE GENOMIC DNA]</scope>
    <source>
        <strain evidence="3 4">DSM 100301</strain>
    </source>
</reference>
<dbReference type="EMBL" id="JAUSWH010000036">
    <property type="protein sequence ID" value="MDQ0458470.1"/>
    <property type="molecule type" value="Genomic_DNA"/>
</dbReference>
<dbReference type="NCBIfam" id="NF004793">
    <property type="entry name" value="PRK06141.1"/>
    <property type="match status" value="1"/>
</dbReference>
<dbReference type="PANTHER" id="PTHR13812">
    <property type="entry name" value="KETIMINE REDUCTASE MU-CRYSTALLIN"/>
    <property type="match status" value="1"/>
</dbReference>
<evidence type="ECO:0000256" key="1">
    <source>
        <dbReference type="ARBA" id="ARBA00008903"/>
    </source>
</evidence>
<evidence type="ECO:0000256" key="2">
    <source>
        <dbReference type="ARBA" id="ARBA00023027"/>
    </source>
</evidence>
<dbReference type="InterPro" id="IPR003462">
    <property type="entry name" value="ODC_Mu_crystall"/>
</dbReference>
<evidence type="ECO:0000313" key="3">
    <source>
        <dbReference type="EMBL" id="MDQ0458470.1"/>
    </source>
</evidence>
<accession>A0ABU0IJN8</accession>
<keyword evidence="3" id="KW-0456">Lyase</keyword>
<evidence type="ECO:0000313" key="4">
    <source>
        <dbReference type="Proteomes" id="UP001235269"/>
    </source>
</evidence>
<dbReference type="RefSeq" id="WP_307160543.1">
    <property type="nucleotide sequence ID" value="NZ_JAUSWH010000036.1"/>
</dbReference>
<dbReference type="GO" id="GO:0008473">
    <property type="term" value="F:ornithine cyclodeaminase activity"/>
    <property type="evidence" value="ECO:0007669"/>
    <property type="project" value="UniProtKB-EC"/>
</dbReference>
<dbReference type="InterPro" id="IPR023401">
    <property type="entry name" value="ODC_N"/>
</dbReference>
<keyword evidence="2" id="KW-0520">NAD</keyword>
<dbReference type="Gene3D" id="3.40.50.720">
    <property type="entry name" value="NAD(P)-binding Rossmann-like Domain"/>
    <property type="match status" value="1"/>
</dbReference>
<keyword evidence="4" id="KW-1185">Reference proteome</keyword>
<dbReference type="PIRSF" id="PIRSF001439">
    <property type="entry name" value="CryM"/>
    <property type="match status" value="1"/>
</dbReference>
<dbReference type="SUPFAM" id="SSF51735">
    <property type="entry name" value="NAD(P)-binding Rossmann-fold domains"/>
    <property type="match status" value="1"/>
</dbReference>
<gene>
    <name evidence="3" type="ORF">QO005_004834</name>
</gene>
<dbReference type="PANTHER" id="PTHR13812:SF19">
    <property type="entry name" value="KETIMINE REDUCTASE MU-CRYSTALLIN"/>
    <property type="match status" value="1"/>
</dbReference>
<dbReference type="Proteomes" id="UP001235269">
    <property type="component" value="Unassembled WGS sequence"/>
</dbReference>